<organism evidence="2 3">
    <name type="scientific">Oryza rufipogon</name>
    <name type="common">Brownbeard rice</name>
    <name type="synonym">Asian wild rice</name>
    <dbReference type="NCBI Taxonomy" id="4529"/>
    <lineage>
        <taxon>Eukaryota</taxon>
        <taxon>Viridiplantae</taxon>
        <taxon>Streptophyta</taxon>
        <taxon>Embryophyta</taxon>
        <taxon>Tracheophyta</taxon>
        <taxon>Spermatophyta</taxon>
        <taxon>Magnoliopsida</taxon>
        <taxon>Liliopsida</taxon>
        <taxon>Poales</taxon>
        <taxon>Poaceae</taxon>
        <taxon>BOP clade</taxon>
        <taxon>Oryzoideae</taxon>
        <taxon>Oryzeae</taxon>
        <taxon>Oryzinae</taxon>
        <taxon>Oryza</taxon>
    </lineage>
</organism>
<feature type="transmembrane region" description="Helical" evidence="1">
    <location>
        <begin position="9"/>
        <end position="28"/>
    </location>
</feature>
<dbReference type="Gramene" id="ORUFI05G22940.1">
    <property type="protein sequence ID" value="ORUFI05G22940.1"/>
    <property type="gene ID" value="ORUFI05G22940"/>
</dbReference>
<dbReference type="Proteomes" id="UP000008022">
    <property type="component" value="Unassembled WGS sequence"/>
</dbReference>
<accession>A0A0E0PPI2</accession>
<dbReference type="EnsemblPlants" id="ORUFI05G22940.1">
    <property type="protein sequence ID" value="ORUFI05G22940.1"/>
    <property type="gene ID" value="ORUFI05G22940"/>
</dbReference>
<evidence type="ECO:0000256" key="1">
    <source>
        <dbReference type="SAM" id="Phobius"/>
    </source>
</evidence>
<keyword evidence="1" id="KW-0472">Membrane</keyword>
<dbReference type="AlphaFoldDB" id="A0A0E0PPI2"/>
<evidence type="ECO:0000313" key="2">
    <source>
        <dbReference type="EnsemblPlants" id="ORUFI05G22940.1"/>
    </source>
</evidence>
<protein>
    <submittedName>
        <fullName evidence="2">Uncharacterized protein</fullName>
    </submittedName>
</protein>
<name>A0A0E0PPI2_ORYRU</name>
<proteinExistence type="predicted"/>
<reference evidence="3" key="1">
    <citation type="submission" date="2013-06" db="EMBL/GenBank/DDBJ databases">
        <authorList>
            <person name="Zhao Q."/>
        </authorList>
    </citation>
    <scope>NUCLEOTIDE SEQUENCE</scope>
    <source>
        <strain evidence="3">cv. W1943</strain>
    </source>
</reference>
<evidence type="ECO:0000313" key="3">
    <source>
        <dbReference type="Proteomes" id="UP000008022"/>
    </source>
</evidence>
<keyword evidence="3" id="KW-1185">Reference proteome</keyword>
<sequence>MADSLPSTIIFLLISITQLIGIFVQWFFQEDVCFRTNCMDLRCMPLGGTSITLPNLLLISIIPLSEFLEHSKNVL</sequence>
<dbReference type="HOGENOM" id="CLU_2675423_0_0_1"/>
<keyword evidence="1" id="KW-1133">Transmembrane helix</keyword>
<keyword evidence="1" id="KW-0812">Transmembrane</keyword>
<reference evidence="2" key="2">
    <citation type="submission" date="2015-06" db="UniProtKB">
        <authorList>
            <consortium name="EnsemblPlants"/>
        </authorList>
    </citation>
    <scope>IDENTIFICATION</scope>
</reference>